<evidence type="ECO:0000313" key="2">
    <source>
        <dbReference type="Proteomes" id="UP000183174"/>
    </source>
</evidence>
<sequence length="48" mass="5607">MLRESMVPLTADFVGGIKLGSRIELRRYGQGRIVMRRQLAMTLDYYED</sequence>
<evidence type="ECO:0000313" key="1">
    <source>
        <dbReference type="EMBL" id="SCB13631.1"/>
    </source>
</evidence>
<gene>
    <name evidence="1" type="ORF">GA0061099_10011010</name>
</gene>
<protein>
    <submittedName>
        <fullName evidence="1">Uncharacterized protein</fullName>
    </submittedName>
</protein>
<reference evidence="1 2" key="1">
    <citation type="submission" date="2016-08" db="EMBL/GenBank/DDBJ databases">
        <authorList>
            <person name="Seilhamer J.J."/>
        </authorList>
    </citation>
    <scope>NUCLEOTIDE SEQUENCE [LARGE SCALE GENOMIC DNA]</scope>
    <source>
        <strain evidence="1 2">CCBAU 10071</strain>
    </source>
</reference>
<organism evidence="1 2">
    <name type="scientific">Bradyrhizobium yuanmingense</name>
    <dbReference type="NCBI Taxonomy" id="108015"/>
    <lineage>
        <taxon>Bacteria</taxon>
        <taxon>Pseudomonadati</taxon>
        <taxon>Pseudomonadota</taxon>
        <taxon>Alphaproteobacteria</taxon>
        <taxon>Hyphomicrobiales</taxon>
        <taxon>Nitrobacteraceae</taxon>
        <taxon>Bradyrhizobium</taxon>
    </lineage>
</organism>
<dbReference type="AlphaFoldDB" id="A0A1C3UDT6"/>
<name>A0A1C3UDT6_9BRAD</name>
<accession>A0A1C3UDT6</accession>
<dbReference type="Proteomes" id="UP000183174">
    <property type="component" value="Unassembled WGS sequence"/>
</dbReference>
<proteinExistence type="predicted"/>
<dbReference type="EMBL" id="FMAE01000001">
    <property type="protein sequence ID" value="SCB13631.1"/>
    <property type="molecule type" value="Genomic_DNA"/>
</dbReference>